<dbReference type="InterPro" id="IPR029063">
    <property type="entry name" value="SAM-dependent_MTases_sf"/>
</dbReference>
<feature type="non-terminal residue" evidence="1">
    <location>
        <position position="1"/>
    </location>
</feature>
<gene>
    <name evidence="1" type="ORF">S12H4_62523</name>
</gene>
<comment type="caution">
    <text evidence="1">The sequence shown here is derived from an EMBL/GenBank/DDBJ whole genome shotgun (WGS) entry which is preliminary data.</text>
</comment>
<reference evidence="1" key="1">
    <citation type="journal article" date="2014" name="Front. Microbiol.">
        <title>High frequency of phylogenetically diverse reductive dehalogenase-homologous genes in deep subseafloor sedimentary metagenomes.</title>
        <authorList>
            <person name="Kawai M."/>
            <person name="Futagami T."/>
            <person name="Toyoda A."/>
            <person name="Takaki Y."/>
            <person name="Nishi S."/>
            <person name="Hori S."/>
            <person name="Arai W."/>
            <person name="Tsubouchi T."/>
            <person name="Morono Y."/>
            <person name="Uchiyama I."/>
            <person name="Ito T."/>
            <person name="Fujiyama A."/>
            <person name="Inagaki F."/>
            <person name="Takami H."/>
        </authorList>
    </citation>
    <scope>NUCLEOTIDE SEQUENCE</scope>
    <source>
        <strain evidence="1">Expedition CK06-06</strain>
    </source>
</reference>
<evidence type="ECO:0000313" key="1">
    <source>
        <dbReference type="EMBL" id="GAJ19448.1"/>
    </source>
</evidence>
<proteinExistence type="predicted"/>
<name>X1UPR3_9ZZZZ</name>
<accession>X1UPR3</accession>
<dbReference type="AlphaFoldDB" id="X1UPR3"/>
<organism evidence="1">
    <name type="scientific">marine sediment metagenome</name>
    <dbReference type="NCBI Taxonomy" id="412755"/>
    <lineage>
        <taxon>unclassified sequences</taxon>
        <taxon>metagenomes</taxon>
        <taxon>ecological metagenomes</taxon>
    </lineage>
</organism>
<dbReference type="Gene3D" id="3.40.50.150">
    <property type="entry name" value="Vaccinia Virus protein VP39"/>
    <property type="match status" value="1"/>
</dbReference>
<sequence>KVDIIVSEVIGHFALEENMLDSIIDARDRFLKIHESFLVLAIFETFPKSA</sequence>
<dbReference type="EMBL" id="BARW01041990">
    <property type="protein sequence ID" value="GAJ19448.1"/>
    <property type="molecule type" value="Genomic_DNA"/>
</dbReference>
<protein>
    <submittedName>
        <fullName evidence="1">Uncharacterized protein</fullName>
    </submittedName>
</protein>